<reference evidence="1" key="1">
    <citation type="submission" date="2020-02" db="EMBL/GenBank/DDBJ databases">
        <authorList>
            <person name="Meier V. D."/>
        </authorList>
    </citation>
    <scope>NUCLEOTIDE SEQUENCE</scope>
    <source>
        <strain evidence="1">AVDCRST_MAG58</strain>
    </source>
</reference>
<evidence type="ECO:0000313" key="1">
    <source>
        <dbReference type="EMBL" id="CAA9462850.1"/>
    </source>
</evidence>
<organism evidence="1">
    <name type="scientific">uncultured Rubrobacteraceae bacterium</name>
    <dbReference type="NCBI Taxonomy" id="349277"/>
    <lineage>
        <taxon>Bacteria</taxon>
        <taxon>Bacillati</taxon>
        <taxon>Actinomycetota</taxon>
        <taxon>Rubrobacteria</taxon>
        <taxon>Rubrobacterales</taxon>
        <taxon>Rubrobacteraceae</taxon>
        <taxon>environmental samples</taxon>
    </lineage>
</organism>
<dbReference type="EMBL" id="CADCVF010000059">
    <property type="protein sequence ID" value="CAA9462850.1"/>
    <property type="molecule type" value="Genomic_DNA"/>
</dbReference>
<accession>A0A6J4R9K2</accession>
<dbReference type="AlphaFoldDB" id="A0A6J4R9K2"/>
<proteinExistence type="predicted"/>
<gene>
    <name evidence="1" type="ORF">AVDCRST_MAG58-2955</name>
</gene>
<name>A0A6J4R9K2_9ACTN</name>
<protein>
    <submittedName>
        <fullName evidence="1">Uncharacterized protein</fullName>
    </submittedName>
</protein>
<sequence>MSGRRTSIDEAAFAYLTRKSGEVEISYHGHPVTTLRGEAAAKFVNRIEALGDREAQHLMARVTGDFKRGNERQSRRLKRRA</sequence>